<dbReference type="GO" id="GO:0005829">
    <property type="term" value="C:cytosol"/>
    <property type="evidence" value="ECO:0007669"/>
    <property type="project" value="TreeGrafter"/>
</dbReference>
<dbReference type="Pfam" id="PF08282">
    <property type="entry name" value="Hydrolase_3"/>
    <property type="match status" value="1"/>
</dbReference>
<keyword evidence="2" id="KW-1185">Reference proteome</keyword>
<dbReference type="RefSeq" id="WP_249284576.1">
    <property type="nucleotide sequence ID" value="NZ_JACRSO010000001.1"/>
</dbReference>
<dbReference type="EMBL" id="JACRSO010000001">
    <property type="protein sequence ID" value="MBC8528588.1"/>
    <property type="molecule type" value="Genomic_DNA"/>
</dbReference>
<dbReference type="PROSITE" id="PS01228">
    <property type="entry name" value="COF_1"/>
    <property type="match status" value="1"/>
</dbReference>
<gene>
    <name evidence="1" type="ORF">H8699_03945</name>
</gene>
<dbReference type="GO" id="GO:0000287">
    <property type="term" value="F:magnesium ion binding"/>
    <property type="evidence" value="ECO:0007669"/>
    <property type="project" value="TreeGrafter"/>
</dbReference>
<dbReference type="CDD" id="cd07518">
    <property type="entry name" value="HAD_YbiV-Like"/>
    <property type="match status" value="1"/>
</dbReference>
<dbReference type="InterPro" id="IPR000150">
    <property type="entry name" value="Cof"/>
</dbReference>
<name>A0A926HLY8_9FIRM</name>
<organism evidence="1 2">
    <name type="scientific">Luoshenia tenuis</name>
    <dbReference type="NCBI Taxonomy" id="2763654"/>
    <lineage>
        <taxon>Bacteria</taxon>
        <taxon>Bacillati</taxon>
        <taxon>Bacillota</taxon>
        <taxon>Clostridia</taxon>
        <taxon>Christensenellales</taxon>
        <taxon>Christensenellaceae</taxon>
        <taxon>Luoshenia</taxon>
    </lineage>
</organism>
<protein>
    <submittedName>
        <fullName evidence="1">HAD family hydrolase</fullName>
    </submittedName>
</protein>
<dbReference type="Gene3D" id="3.30.1240.10">
    <property type="match status" value="1"/>
</dbReference>
<dbReference type="InterPro" id="IPR023214">
    <property type="entry name" value="HAD_sf"/>
</dbReference>
<dbReference type="Gene3D" id="3.40.50.1000">
    <property type="entry name" value="HAD superfamily/HAD-like"/>
    <property type="match status" value="1"/>
</dbReference>
<dbReference type="PANTHER" id="PTHR10000:SF53">
    <property type="entry name" value="5-AMINO-6-(5-PHOSPHO-D-RIBITYLAMINO)URACIL PHOSPHATASE YBJI-RELATED"/>
    <property type="match status" value="1"/>
</dbReference>
<comment type="caution">
    <text evidence="1">The sequence shown here is derived from an EMBL/GenBank/DDBJ whole genome shotgun (WGS) entry which is preliminary data.</text>
</comment>
<dbReference type="AlphaFoldDB" id="A0A926HLY8"/>
<sequence>MVKLIAADMDGTLLSSQKQLPPDFFDVVAPLLRRGVRFAIASGRQYDNIRSYFSHLEDQLTYIAENGALIMEKGQVLYKSAIPAQNCGAPLQAIRGMAGVYPLFCGVKAAYTDCRQPNFLAQARRYYKTIQFVDDLCTPIDDDICRIAVFDDAPAAQNSYARLLHFEGRFKVTLSGRHWADLTNPGVNKGSAVQALCARLGLDREQVMAFGDYFNDLELLTYCAHSFAMANAQPEIKAICRYQAASNDEGGVTKALRDHAGLFDV</sequence>
<accession>A0A926HLY8</accession>
<dbReference type="SFLD" id="SFLDS00003">
    <property type="entry name" value="Haloacid_Dehalogenase"/>
    <property type="match status" value="1"/>
</dbReference>
<proteinExistence type="predicted"/>
<reference evidence="1" key="1">
    <citation type="submission" date="2020-08" db="EMBL/GenBank/DDBJ databases">
        <title>Genome public.</title>
        <authorList>
            <person name="Liu C."/>
            <person name="Sun Q."/>
        </authorList>
    </citation>
    <scope>NUCLEOTIDE SEQUENCE</scope>
    <source>
        <strain evidence="1">NSJ-44</strain>
    </source>
</reference>
<keyword evidence="1" id="KW-0378">Hydrolase</keyword>
<evidence type="ECO:0000313" key="2">
    <source>
        <dbReference type="Proteomes" id="UP000654279"/>
    </source>
</evidence>
<dbReference type="SFLD" id="SFLDG01140">
    <property type="entry name" value="C2.B:_Phosphomannomutase_and_P"/>
    <property type="match status" value="1"/>
</dbReference>
<dbReference type="SUPFAM" id="SSF56784">
    <property type="entry name" value="HAD-like"/>
    <property type="match status" value="1"/>
</dbReference>
<dbReference type="Proteomes" id="UP000654279">
    <property type="component" value="Unassembled WGS sequence"/>
</dbReference>
<dbReference type="NCBIfam" id="TIGR00099">
    <property type="entry name" value="Cof-subfamily"/>
    <property type="match status" value="1"/>
</dbReference>
<dbReference type="PANTHER" id="PTHR10000">
    <property type="entry name" value="PHOSPHOSERINE PHOSPHATASE"/>
    <property type="match status" value="1"/>
</dbReference>
<dbReference type="GO" id="GO:0016791">
    <property type="term" value="F:phosphatase activity"/>
    <property type="evidence" value="ECO:0007669"/>
    <property type="project" value="UniProtKB-ARBA"/>
</dbReference>
<evidence type="ECO:0000313" key="1">
    <source>
        <dbReference type="EMBL" id="MBC8528588.1"/>
    </source>
</evidence>
<dbReference type="InterPro" id="IPR036412">
    <property type="entry name" value="HAD-like_sf"/>
</dbReference>